<feature type="chain" id="PRO_5011472365" description="Conjugal transfer protein TraI" evidence="1">
    <location>
        <begin position="22"/>
        <end position="222"/>
    </location>
</feature>
<proteinExistence type="predicted"/>
<keyword evidence="1" id="KW-0732">Signal</keyword>
<accession>A0A1G8CTP5</accession>
<evidence type="ECO:0000313" key="2">
    <source>
        <dbReference type="EMBL" id="SDH48818.1"/>
    </source>
</evidence>
<name>A0A1G8CTP5_9SPHI</name>
<evidence type="ECO:0000313" key="3">
    <source>
        <dbReference type="Proteomes" id="UP000199705"/>
    </source>
</evidence>
<evidence type="ECO:0000256" key="1">
    <source>
        <dbReference type="SAM" id="SignalP"/>
    </source>
</evidence>
<dbReference type="STRING" id="551996.SAMN05192573_11037"/>
<organism evidence="2 3">
    <name type="scientific">Mucilaginibacter gossypii</name>
    <dbReference type="NCBI Taxonomy" id="551996"/>
    <lineage>
        <taxon>Bacteria</taxon>
        <taxon>Pseudomonadati</taxon>
        <taxon>Bacteroidota</taxon>
        <taxon>Sphingobacteriia</taxon>
        <taxon>Sphingobacteriales</taxon>
        <taxon>Sphingobacteriaceae</taxon>
        <taxon>Mucilaginibacter</taxon>
    </lineage>
</organism>
<evidence type="ECO:0008006" key="4">
    <source>
        <dbReference type="Google" id="ProtNLM"/>
    </source>
</evidence>
<dbReference type="Proteomes" id="UP000199705">
    <property type="component" value="Unassembled WGS sequence"/>
</dbReference>
<protein>
    <recommendedName>
        <fullName evidence="4">Conjugal transfer protein TraI</fullName>
    </recommendedName>
</protein>
<sequence length="222" mass="26172">MKKAVLIMAIILIGYNSRSNAQIPIAEAVKLVVKKVIKAIDLKVQRMQNNTIWLQNAQKTLENELSRFRLNEISNWSEKQRSLYDEYYQELWQVKSTIAYYQRVKDLALKQVAMVGEYRRAWQLFRSDKHFRPEEVDEMQRVYLGILDASAKNLDQIMLAVNPGKTQMTDQQRLEAINLAGDRLDENYDDLKQYNNQNMILSLHRSKDLNEIQTIKNYYGLH</sequence>
<dbReference type="RefSeq" id="WP_091170452.1">
    <property type="nucleotide sequence ID" value="NZ_FNCG01000010.1"/>
</dbReference>
<dbReference type="AlphaFoldDB" id="A0A1G8CTP5"/>
<dbReference type="EMBL" id="FNCG01000010">
    <property type="protein sequence ID" value="SDH48818.1"/>
    <property type="molecule type" value="Genomic_DNA"/>
</dbReference>
<keyword evidence="3" id="KW-1185">Reference proteome</keyword>
<feature type="signal peptide" evidence="1">
    <location>
        <begin position="1"/>
        <end position="21"/>
    </location>
</feature>
<gene>
    <name evidence="2" type="ORF">SAMN05192573_11037</name>
</gene>
<reference evidence="3" key="1">
    <citation type="submission" date="2016-10" db="EMBL/GenBank/DDBJ databases">
        <authorList>
            <person name="Varghese N."/>
            <person name="Submissions S."/>
        </authorList>
    </citation>
    <scope>NUCLEOTIDE SEQUENCE [LARGE SCALE GENOMIC DNA]</scope>
    <source>
        <strain evidence="3">Gh-67</strain>
    </source>
</reference>